<dbReference type="Proteomes" id="UP000295504">
    <property type="component" value="Unassembled WGS sequence"/>
</dbReference>
<keyword evidence="1" id="KW-0812">Transmembrane</keyword>
<reference evidence="2 3" key="1">
    <citation type="submission" date="2019-03" db="EMBL/GenBank/DDBJ databases">
        <title>Genomic Encyclopedia of Type Strains, Phase IV (KMG-IV): sequencing the most valuable type-strain genomes for metagenomic binning, comparative biology and taxonomic classification.</title>
        <authorList>
            <person name="Goeker M."/>
        </authorList>
    </citation>
    <scope>NUCLEOTIDE SEQUENCE [LARGE SCALE GENOMIC DNA]</scope>
    <source>
        <strain evidence="2 3">DSM 100013</strain>
    </source>
</reference>
<evidence type="ECO:0000313" key="2">
    <source>
        <dbReference type="EMBL" id="TCQ08122.1"/>
    </source>
</evidence>
<comment type="caution">
    <text evidence="2">The sequence shown here is derived from an EMBL/GenBank/DDBJ whole genome shotgun (WGS) entry which is preliminary data.</text>
</comment>
<feature type="transmembrane region" description="Helical" evidence="1">
    <location>
        <begin position="88"/>
        <end position="107"/>
    </location>
</feature>
<feature type="transmembrane region" description="Helical" evidence="1">
    <location>
        <begin position="127"/>
        <end position="149"/>
    </location>
</feature>
<protein>
    <submittedName>
        <fullName evidence="2">DUF2975 family protein</fullName>
    </submittedName>
</protein>
<dbReference type="InterPro" id="IPR021354">
    <property type="entry name" value="DUF2975"/>
</dbReference>
<proteinExistence type="predicted"/>
<gene>
    <name evidence="2" type="ORF">EDD79_1001211</name>
</gene>
<name>A0A4R2TYG2_9FIRM</name>
<evidence type="ECO:0000313" key="3">
    <source>
        <dbReference type="Proteomes" id="UP000295504"/>
    </source>
</evidence>
<dbReference type="AlphaFoldDB" id="A0A4R2TYG2"/>
<feature type="transmembrane region" description="Helical" evidence="1">
    <location>
        <begin position="169"/>
        <end position="188"/>
    </location>
</feature>
<dbReference type="EMBL" id="SLYC01000001">
    <property type="protein sequence ID" value="TCQ08122.1"/>
    <property type="molecule type" value="Genomic_DNA"/>
</dbReference>
<evidence type="ECO:0000256" key="1">
    <source>
        <dbReference type="SAM" id="Phobius"/>
    </source>
</evidence>
<keyword evidence="1" id="KW-1133">Transmembrane helix</keyword>
<organism evidence="2 3">
    <name type="scientific">Serpentinicella alkaliphila</name>
    <dbReference type="NCBI Taxonomy" id="1734049"/>
    <lineage>
        <taxon>Bacteria</taxon>
        <taxon>Bacillati</taxon>
        <taxon>Bacillota</taxon>
        <taxon>Clostridia</taxon>
        <taxon>Peptostreptococcales</taxon>
        <taxon>Natronincolaceae</taxon>
        <taxon>Serpentinicella</taxon>
    </lineage>
</organism>
<sequence>MKDSPYALKVKKIAGYLRVVMGGLFWITLLGMGLLIVAAIVVPFLSDDIFIVKEANNKGFTLSMDSLIRYRMDASHVGVSVKSIYRSIAWIAAFTSGGFIIILKQLISLLETVETDKPFAKENEKRLTIIGVILILGSIILRITGAMAAKTIITTLNITNLDININIDLFMAFTGFMMLILAGIFKYGNYLQEEYDSTL</sequence>
<keyword evidence="3" id="KW-1185">Reference proteome</keyword>
<dbReference type="Pfam" id="PF11188">
    <property type="entry name" value="DUF2975"/>
    <property type="match status" value="1"/>
</dbReference>
<keyword evidence="1" id="KW-0472">Membrane</keyword>
<dbReference type="RefSeq" id="WP_165913583.1">
    <property type="nucleotide sequence ID" value="NZ_CP058648.1"/>
</dbReference>
<feature type="transmembrane region" description="Helical" evidence="1">
    <location>
        <begin position="20"/>
        <end position="45"/>
    </location>
</feature>
<accession>A0A4R2TYG2</accession>